<keyword evidence="3" id="KW-0408">Iron</keyword>
<dbReference type="OrthoDB" id="420380at2759"/>
<dbReference type="GO" id="GO:0004656">
    <property type="term" value="F:procollagen-proline 4-dioxygenase activity"/>
    <property type="evidence" value="ECO:0007669"/>
    <property type="project" value="TreeGrafter"/>
</dbReference>
<evidence type="ECO:0000313" key="5">
    <source>
        <dbReference type="Proteomes" id="UP000678393"/>
    </source>
</evidence>
<dbReference type="GO" id="GO:0046872">
    <property type="term" value="F:metal ion binding"/>
    <property type="evidence" value="ECO:0007669"/>
    <property type="project" value="UniProtKB-KW"/>
</dbReference>
<dbReference type="GO" id="GO:0031418">
    <property type="term" value="F:L-ascorbic acid binding"/>
    <property type="evidence" value="ECO:0007669"/>
    <property type="project" value="UniProtKB-KW"/>
</dbReference>
<dbReference type="Proteomes" id="UP000678393">
    <property type="component" value="Unassembled WGS sequence"/>
</dbReference>
<evidence type="ECO:0000313" key="4">
    <source>
        <dbReference type="EMBL" id="CAG5133605.1"/>
    </source>
</evidence>
<accession>A0A8S4A0V3</accession>
<dbReference type="AlphaFoldDB" id="A0A8S4A0V3"/>
<dbReference type="EMBL" id="CAJHNH020006338">
    <property type="protein sequence ID" value="CAG5133605.1"/>
    <property type="molecule type" value="Genomic_DNA"/>
</dbReference>
<evidence type="ECO:0000256" key="3">
    <source>
        <dbReference type="ARBA" id="ARBA00023004"/>
    </source>
</evidence>
<evidence type="ECO:0000256" key="1">
    <source>
        <dbReference type="ARBA" id="ARBA00022723"/>
    </source>
</evidence>
<dbReference type="InterPro" id="IPR045054">
    <property type="entry name" value="P4HA-like"/>
</dbReference>
<feature type="non-terminal residue" evidence="4">
    <location>
        <position position="69"/>
    </location>
</feature>
<keyword evidence="1" id="KW-0479">Metal-binding</keyword>
<keyword evidence="2" id="KW-0847">Vitamin C</keyword>
<sequence length="69" mass="7979">KMAVFWYNVKLSGELDHKTLDGGCPVVVGNKWVFNKWVWKYGNTFTRRCGLTPDATQLDIEPYMRKGLV</sequence>
<name>A0A8S4A0V3_9EUPU</name>
<evidence type="ECO:0000256" key="2">
    <source>
        <dbReference type="ARBA" id="ARBA00022896"/>
    </source>
</evidence>
<protein>
    <submittedName>
        <fullName evidence="4">Uncharacterized protein</fullName>
    </submittedName>
</protein>
<gene>
    <name evidence="4" type="ORF">CUNI_LOCUS19163</name>
</gene>
<dbReference type="GO" id="GO:0005783">
    <property type="term" value="C:endoplasmic reticulum"/>
    <property type="evidence" value="ECO:0007669"/>
    <property type="project" value="TreeGrafter"/>
</dbReference>
<organism evidence="4 5">
    <name type="scientific">Candidula unifasciata</name>
    <dbReference type="NCBI Taxonomy" id="100452"/>
    <lineage>
        <taxon>Eukaryota</taxon>
        <taxon>Metazoa</taxon>
        <taxon>Spiralia</taxon>
        <taxon>Lophotrochozoa</taxon>
        <taxon>Mollusca</taxon>
        <taxon>Gastropoda</taxon>
        <taxon>Heterobranchia</taxon>
        <taxon>Euthyneura</taxon>
        <taxon>Panpulmonata</taxon>
        <taxon>Eupulmonata</taxon>
        <taxon>Stylommatophora</taxon>
        <taxon>Helicina</taxon>
        <taxon>Helicoidea</taxon>
        <taxon>Geomitridae</taxon>
        <taxon>Candidula</taxon>
    </lineage>
</organism>
<dbReference type="PANTHER" id="PTHR10869:SF246">
    <property type="entry name" value="TRANSMEMBRANE PROLYL 4-HYDROXYLASE"/>
    <property type="match status" value="1"/>
</dbReference>
<keyword evidence="5" id="KW-1185">Reference proteome</keyword>
<dbReference type="Gene3D" id="2.60.120.620">
    <property type="entry name" value="q2cbj1_9rhob like domain"/>
    <property type="match status" value="1"/>
</dbReference>
<proteinExistence type="predicted"/>
<reference evidence="4" key="1">
    <citation type="submission" date="2021-04" db="EMBL/GenBank/DDBJ databases">
        <authorList>
            <consortium name="Molecular Ecology Group"/>
        </authorList>
    </citation>
    <scope>NUCLEOTIDE SEQUENCE</scope>
</reference>
<comment type="caution">
    <text evidence="4">The sequence shown here is derived from an EMBL/GenBank/DDBJ whole genome shotgun (WGS) entry which is preliminary data.</text>
</comment>
<dbReference type="PANTHER" id="PTHR10869">
    <property type="entry name" value="PROLYL 4-HYDROXYLASE ALPHA SUBUNIT"/>
    <property type="match status" value="1"/>
</dbReference>